<evidence type="ECO:0000313" key="1">
    <source>
        <dbReference type="EMBL" id="NKY54761.1"/>
    </source>
</evidence>
<protein>
    <submittedName>
        <fullName evidence="1">Nitroreductase family deazaflavin-dependent oxidoreductase</fullName>
    </submittedName>
</protein>
<keyword evidence="2" id="KW-1185">Reference proteome</keyword>
<accession>A0A846YAG8</accession>
<dbReference type="Pfam" id="PF04075">
    <property type="entry name" value="F420H2_quin_red"/>
    <property type="match status" value="1"/>
</dbReference>
<dbReference type="NCBIfam" id="TIGR00026">
    <property type="entry name" value="hi_GC_TIGR00026"/>
    <property type="match status" value="1"/>
</dbReference>
<dbReference type="Proteomes" id="UP000570678">
    <property type="component" value="Unassembled WGS sequence"/>
</dbReference>
<gene>
    <name evidence="1" type="ORF">HGA15_01005</name>
</gene>
<dbReference type="GO" id="GO:0016491">
    <property type="term" value="F:oxidoreductase activity"/>
    <property type="evidence" value="ECO:0007669"/>
    <property type="project" value="InterPro"/>
</dbReference>
<organism evidence="1 2">
    <name type="scientific">Nocardia flavorosea</name>
    <dbReference type="NCBI Taxonomy" id="53429"/>
    <lineage>
        <taxon>Bacteria</taxon>
        <taxon>Bacillati</taxon>
        <taxon>Actinomycetota</taxon>
        <taxon>Actinomycetes</taxon>
        <taxon>Mycobacteriales</taxon>
        <taxon>Nocardiaceae</taxon>
        <taxon>Nocardia</taxon>
    </lineage>
</organism>
<dbReference type="AlphaFoldDB" id="A0A846YAG8"/>
<name>A0A846YAG8_9NOCA</name>
<comment type="caution">
    <text evidence="1">The sequence shown here is derived from an EMBL/GenBank/DDBJ whole genome shotgun (WGS) entry which is preliminary data.</text>
</comment>
<dbReference type="InterPro" id="IPR012349">
    <property type="entry name" value="Split_barrel_FMN-bd"/>
</dbReference>
<dbReference type="RefSeq" id="WP_062970946.1">
    <property type="nucleotide sequence ID" value="NZ_JAAXOT010000001.1"/>
</dbReference>
<proteinExistence type="predicted"/>
<sequence>MPAPRWIARANKAGLNRITKFIAPWAPGWAVVVHRGRRSGRIFRTPLWAFRRGDGYVIALTYGAESDWVRNVLAAGGCELESRRRRYAVGSPRVYRDESAGDMPAFIRFMLRRVIKAPEFLRVEVIAERGPGSR</sequence>
<dbReference type="EMBL" id="JAAXOT010000001">
    <property type="protein sequence ID" value="NKY54761.1"/>
    <property type="molecule type" value="Genomic_DNA"/>
</dbReference>
<reference evidence="1 2" key="1">
    <citation type="submission" date="2020-04" db="EMBL/GenBank/DDBJ databases">
        <title>MicrobeNet Type strains.</title>
        <authorList>
            <person name="Nicholson A.C."/>
        </authorList>
    </citation>
    <scope>NUCLEOTIDE SEQUENCE [LARGE SCALE GENOMIC DNA]</scope>
    <source>
        <strain evidence="1 2">JCM 3332</strain>
    </source>
</reference>
<dbReference type="InterPro" id="IPR004378">
    <property type="entry name" value="F420H2_quin_Rdtase"/>
</dbReference>
<evidence type="ECO:0000313" key="2">
    <source>
        <dbReference type="Proteomes" id="UP000570678"/>
    </source>
</evidence>
<dbReference type="Gene3D" id="2.30.110.10">
    <property type="entry name" value="Electron Transport, Fmn-binding Protein, Chain A"/>
    <property type="match status" value="1"/>
</dbReference>